<name>A0AAV9ENG8_ACOCL</name>
<dbReference type="PANTHER" id="PTHR31133:SF12">
    <property type="entry name" value="MEMBRANE PROTEIN"/>
    <property type="match status" value="1"/>
</dbReference>
<accession>A0AAV9ENG8</accession>
<keyword evidence="2" id="KW-1185">Reference proteome</keyword>
<proteinExistence type="predicted"/>
<dbReference type="InterPro" id="IPR040229">
    <property type="entry name" value="At3g27390-like"/>
</dbReference>
<dbReference type="EMBL" id="JAUJYO010000006">
    <property type="protein sequence ID" value="KAK1314514.1"/>
    <property type="molecule type" value="Genomic_DNA"/>
</dbReference>
<reference evidence="1" key="1">
    <citation type="journal article" date="2023" name="Nat. Commun.">
        <title>Diploid and tetraploid genomes of Acorus and the evolution of monocots.</title>
        <authorList>
            <person name="Ma L."/>
            <person name="Liu K.W."/>
            <person name="Li Z."/>
            <person name="Hsiao Y.Y."/>
            <person name="Qi Y."/>
            <person name="Fu T."/>
            <person name="Tang G.D."/>
            <person name="Zhang D."/>
            <person name="Sun W.H."/>
            <person name="Liu D.K."/>
            <person name="Li Y."/>
            <person name="Chen G.Z."/>
            <person name="Liu X.D."/>
            <person name="Liao X.Y."/>
            <person name="Jiang Y.T."/>
            <person name="Yu X."/>
            <person name="Hao Y."/>
            <person name="Huang J."/>
            <person name="Zhao X.W."/>
            <person name="Ke S."/>
            <person name="Chen Y.Y."/>
            <person name="Wu W.L."/>
            <person name="Hsu J.L."/>
            <person name="Lin Y.F."/>
            <person name="Huang M.D."/>
            <person name="Li C.Y."/>
            <person name="Huang L."/>
            <person name="Wang Z.W."/>
            <person name="Zhao X."/>
            <person name="Zhong W.Y."/>
            <person name="Peng D.H."/>
            <person name="Ahmad S."/>
            <person name="Lan S."/>
            <person name="Zhang J.S."/>
            <person name="Tsai W.C."/>
            <person name="Van de Peer Y."/>
            <person name="Liu Z.J."/>
        </authorList>
    </citation>
    <scope>NUCLEOTIDE SEQUENCE</scope>
    <source>
        <strain evidence="1">CP</strain>
    </source>
</reference>
<evidence type="ECO:0000313" key="2">
    <source>
        <dbReference type="Proteomes" id="UP001180020"/>
    </source>
</evidence>
<dbReference type="AlphaFoldDB" id="A0AAV9ENG8"/>
<dbReference type="Proteomes" id="UP001180020">
    <property type="component" value="Unassembled WGS sequence"/>
</dbReference>
<gene>
    <name evidence="1" type="ORF">QJS10_CPA06g02364</name>
</gene>
<protein>
    <submittedName>
        <fullName evidence="1">Membrane protein</fullName>
    </submittedName>
</protein>
<organism evidence="1 2">
    <name type="scientific">Acorus calamus</name>
    <name type="common">Sweet flag</name>
    <dbReference type="NCBI Taxonomy" id="4465"/>
    <lineage>
        <taxon>Eukaryota</taxon>
        <taxon>Viridiplantae</taxon>
        <taxon>Streptophyta</taxon>
        <taxon>Embryophyta</taxon>
        <taxon>Tracheophyta</taxon>
        <taxon>Spermatophyta</taxon>
        <taxon>Magnoliopsida</taxon>
        <taxon>Liliopsida</taxon>
        <taxon>Acoraceae</taxon>
        <taxon>Acorus</taxon>
    </lineage>
</organism>
<sequence length="111" mass="12546">MVLKEQIRVISLSEGEVRYLEKSILFGGDVARMDSWDNGSVVPEDALKNAQIQAISRRLVGMTRSITKFPTYRRRFRQVVKALISYSLEKEGSSKTHSTLSRASIEIVSEV</sequence>
<evidence type="ECO:0000313" key="1">
    <source>
        <dbReference type="EMBL" id="KAK1314514.1"/>
    </source>
</evidence>
<comment type="caution">
    <text evidence="1">The sequence shown here is derived from an EMBL/GenBank/DDBJ whole genome shotgun (WGS) entry which is preliminary data.</text>
</comment>
<dbReference type="PANTHER" id="PTHR31133">
    <property type="entry name" value="MEMBRANE PROTEIN"/>
    <property type="match status" value="1"/>
</dbReference>
<reference evidence="1" key="2">
    <citation type="submission" date="2023-06" db="EMBL/GenBank/DDBJ databases">
        <authorList>
            <person name="Ma L."/>
            <person name="Liu K.-W."/>
            <person name="Li Z."/>
            <person name="Hsiao Y.-Y."/>
            <person name="Qi Y."/>
            <person name="Fu T."/>
            <person name="Tang G."/>
            <person name="Zhang D."/>
            <person name="Sun W.-H."/>
            <person name="Liu D.-K."/>
            <person name="Li Y."/>
            <person name="Chen G.-Z."/>
            <person name="Liu X.-D."/>
            <person name="Liao X.-Y."/>
            <person name="Jiang Y.-T."/>
            <person name="Yu X."/>
            <person name="Hao Y."/>
            <person name="Huang J."/>
            <person name="Zhao X.-W."/>
            <person name="Ke S."/>
            <person name="Chen Y.-Y."/>
            <person name="Wu W.-L."/>
            <person name="Hsu J.-L."/>
            <person name="Lin Y.-F."/>
            <person name="Huang M.-D."/>
            <person name="Li C.-Y."/>
            <person name="Huang L."/>
            <person name="Wang Z.-W."/>
            <person name="Zhao X."/>
            <person name="Zhong W.-Y."/>
            <person name="Peng D.-H."/>
            <person name="Ahmad S."/>
            <person name="Lan S."/>
            <person name="Zhang J.-S."/>
            <person name="Tsai W.-C."/>
            <person name="Van De Peer Y."/>
            <person name="Liu Z.-J."/>
        </authorList>
    </citation>
    <scope>NUCLEOTIDE SEQUENCE</scope>
    <source>
        <strain evidence="1">CP</strain>
        <tissue evidence="1">Leaves</tissue>
    </source>
</reference>